<dbReference type="GO" id="GO:0050852">
    <property type="term" value="P:T cell receptor signaling pathway"/>
    <property type="evidence" value="ECO:0007669"/>
    <property type="project" value="TreeGrafter"/>
</dbReference>
<evidence type="ECO:0000256" key="5">
    <source>
        <dbReference type="ARBA" id="ARBA00023180"/>
    </source>
</evidence>
<name>A0A1A8DLZ5_NOTKA</name>
<evidence type="ECO:0000256" key="7">
    <source>
        <dbReference type="SAM" id="MobiDB-lite"/>
    </source>
</evidence>
<evidence type="ECO:0000256" key="6">
    <source>
        <dbReference type="ARBA" id="ARBA00023319"/>
    </source>
</evidence>
<dbReference type="PANTHER" id="PTHR24100">
    <property type="entry name" value="BUTYROPHILIN"/>
    <property type="match status" value="1"/>
</dbReference>
<dbReference type="Pfam" id="PF07686">
    <property type="entry name" value="V-set"/>
    <property type="match status" value="1"/>
</dbReference>
<reference evidence="9" key="2">
    <citation type="submission" date="2016-06" db="EMBL/GenBank/DDBJ databases">
        <title>The genome of a short-lived fish provides insights into sex chromosome evolution and the genetic control of aging.</title>
        <authorList>
            <person name="Reichwald K."/>
            <person name="Felder M."/>
            <person name="Petzold A."/>
            <person name="Koch P."/>
            <person name="Groth M."/>
            <person name="Platzer M."/>
        </authorList>
    </citation>
    <scope>NUCLEOTIDE SEQUENCE</scope>
    <source>
        <tissue evidence="9">Brain</tissue>
    </source>
</reference>
<dbReference type="GO" id="GO:0050863">
    <property type="term" value="P:regulation of T cell activation"/>
    <property type="evidence" value="ECO:0007669"/>
    <property type="project" value="UniProtKB-ARBA"/>
</dbReference>
<keyword evidence="2" id="KW-0732">Signal</keyword>
<comment type="subcellular location">
    <subcellularLocation>
        <location evidence="1">Membrane</location>
    </subcellularLocation>
</comment>
<evidence type="ECO:0000313" key="9">
    <source>
        <dbReference type="EMBL" id="SBQ33874.1"/>
    </source>
</evidence>
<feature type="region of interest" description="Disordered" evidence="7">
    <location>
        <begin position="97"/>
        <end position="234"/>
    </location>
</feature>
<evidence type="ECO:0000256" key="2">
    <source>
        <dbReference type="ARBA" id="ARBA00022729"/>
    </source>
</evidence>
<gene>
    <name evidence="9" type="primary">Nfu_g_1_016987</name>
</gene>
<evidence type="ECO:0000256" key="3">
    <source>
        <dbReference type="ARBA" id="ARBA00023136"/>
    </source>
</evidence>
<dbReference type="GO" id="GO:1903037">
    <property type="term" value="P:regulation of leukocyte cell-cell adhesion"/>
    <property type="evidence" value="ECO:0007669"/>
    <property type="project" value="UniProtKB-ARBA"/>
</dbReference>
<organism evidence="9">
    <name type="scientific">Nothobranchius kadleci</name>
    <name type="common">African annual killifish</name>
    <dbReference type="NCBI Taxonomy" id="1051664"/>
    <lineage>
        <taxon>Eukaryota</taxon>
        <taxon>Metazoa</taxon>
        <taxon>Chordata</taxon>
        <taxon>Craniata</taxon>
        <taxon>Vertebrata</taxon>
        <taxon>Euteleostomi</taxon>
        <taxon>Actinopterygii</taxon>
        <taxon>Neopterygii</taxon>
        <taxon>Teleostei</taxon>
        <taxon>Neoteleostei</taxon>
        <taxon>Acanthomorphata</taxon>
        <taxon>Ovalentaria</taxon>
        <taxon>Atherinomorphae</taxon>
        <taxon>Cyprinodontiformes</taxon>
        <taxon>Nothobranchiidae</taxon>
        <taxon>Nothobranchius</taxon>
    </lineage>
</organism>
<feature type="compositionally biased region" description="Low complexity" evidence="7">
    <location>
        <begin position="171"/>
        <end position="181"/>
    </location>
</feature>
<feature type="compositionally biased region" description="Basic and acidic residues" evidence="7">
    <location>
        <begin position="129"/>
        <end position="140"/>
    </location>
</feature>
<dbReference type="FunFam" id="2.60.40.10:FF:000142">
    <property type="entry name" value="V-set domain-containing T-cell activation inhibitor 1"/>
    <property type="match status" value="1"/>
</dbReference>
<dbReference type="InterPro" id="IPR036179">
    <property type="entry name" value="Ig-like_dom_sf"/>
</dbReference>
<dbReference type="PANTHER" id="PTHR24100:SF151">
    <property type="entry name" value="ICOS LIGAND"/>
    <property type="match status" value="1"/>
</dbReference>
<dbReference type="AlphaFoldDB" id="A0A1A8DLZ5"/>
<dbReference type="SUPFAM" id="SSF48726">
    <property type="entry name" value="Immunoglobulin"/>
    <property type="match status" value="1"/>
</dbReference>
<dbReference type="InterPro" id="IPR013106">
    <property type="entry name" value="Ig_V-set"/>
</dbReference>
<dbReference type="PROSITE" id="PS50835">
    <property type="entry name" value="IG_LIKE"/>
    <property type="match status" value="1"/>
</dbReference>
<feature type="non-terminal residue" evidence="9">
    <location>
        <position position="234"/>
    </location>
</feature>
<dbReference type="GO" id="GO:0009897">
    <property type="term" value="C:external side of plasma membrane"/>
    <property type="evidence" value="ECO:0007669"/>
    <property type="project" value="TreeGrafter"/>
</dbReference>
<keyword evidence="6" id="KW-0393">Immunoglobulin domain</keyword>
<dbReference type="InterPro" id="IPR007110">
    <property type="entry name" value="Ig-like_dom"/>
</dbReference>
<evidence type="ECO:0000256" key="1">
    <source>
        <dbReference type="ARBA" id="ARBA00004370"/>
    </source>
</evidence>
<dbReference type="Gene3D" id="2.60.40.10">
    <property type="entry name" value="Immunoglobulins"/>
    <property type="match status" value="1"/>
</dbReference>
<feature type="compositionally biased region" description="Polar residues" evidence="7">
    <location>
        <begin position="189"/>
        <end position="210"/>
    </location>
</feature>
<reference evidence="9" key="1">
    <citation type="submission" date="2016-05" db="EMBL/GenBank/DDBJ databases">
        <authorList>
            <person name="Lavstsen T."/>
            <person name="Jespersen J.S."/>
        </authorList>
    </citation>
    <scope>NUCLEOTIDE SEQUENCE</scope>
    <source>
        <tissue evidence="9">Brain</tissue>
    </source>
</reference>
<dbReference type="EMBL" id="HAEA01005394">
    <property type="protein sequence ID" value="SBQ33874.1"/>
    <property type="molecule type" value="Transcribed_RNA"/>
</dbReference>
<feature type="compositionally biased region" description="Polar residues" evidence="7">
    <location>
        <begin position="108"/>
        <end position="120"/>
    </location>
</feature>
<dbReference type="InterPro" id="IPR050504">
    <property type="entry name" value="IgSF_BTN/MOG"/>
</dbReference>
<dbReference type="InterPro" id="IPR013783">
    <property type="entry name" value="Ig-like_fold"/>
</dbReference>
<proteinExistence type="predicted"/>
<dbReference type="GO" id="GO:0001817">
    <property type="term" value="P:regulation of cytokine production"/>
    <property type="evidence" value="ECO:0007669"/>
    <property type="project" value="TreeGrafter"/>
</dbReference>
<dbReference type="SMART" id="SM00406">
    <property type="entry name" value="IGv"/>
    <property type="match status" value="1"/>
</dbReference>
<keyword evidence="5" id="KW-0325">Glycoprotein</keyword>
<dbReference type="GO" id="GO:0005102">
    <property type="term" value="F:signaling receptor binding"/>
    <property type="evidence" value="ECO:0007669"/>
    <property type="project" value="TreeGrafter"/>
</dbReference>
<accession>A0A1A8DLZ5</accession>
<sequence>MASAGQSVILPCSVKISATDDIQTVEWSKTDLQPVVVFLYRDGCETFEMKDLDFEYRTSLIMREMKNGNVSLRISNVKLSDAGTYRCLKILKNGTREESSVELLNPPTMMQSSSTFSLDSPHQPLDPDTDPRTPPGDHKPTQTASKPQKAVKSPQKNSLKHGNQKQNNPRSQTCSRNSSSSLAPPDSPVSDQSNTHVRIRSVSESLSHNAGISPLDRPSSLPSYRNRFSPLKNA</sequence>
<protein>
    <recommendedName>
        <fullName evidence="8">Ig-like domain-containing protein</fullName>
    </recommendedName>
</protein>
<evidence type="ECO:0000256" key="4">
    <source>
        <dbReference type="ARBA" id="ARBA00023157"/>
    </source>
</evidence>
<evidence type="ECO:0000259" key="8">
    <source>
        <dbReference type="PROSITE" id="PS50835"/>
    </source>
</evidence>
<keyword evidence="3" id="KW-0472">Membrane</keyword>
<feature type="domain" description="Ig-like" evidence="8">
    <location>
        <begin position="1"/>
        <end position="102"/>
    </location>
</feature>
<keyword evidence="4" id="KW-1015">Disulfide bond</keyword>